<feature type="compositionally biased region" description="Acidic residues" evidence="1">
    <location>
        <begin position="191"/>
        <end position="202"/>
    </location>
</feature>
<dbReference type="EMBL" id="LAZR01043909">
    <property type="protein sequence ID" value="KKL05955.1"/>
    <property type="molecule type" value="Genomic_DNA"/>
</dbReference>
<organism evidence="2">
    <name type="scientific">marine sediment metagenome</name>
    <dbReference type="NCBI Taxonomy" id="412755"/>
    <lineage>
        <taxon>unclassified sequences</taxon>
        <taxon>metagenomes</taxon>
        <taxon>ecological metagenomes</taxon>
    </lineage>
</organism>
<sequence>MTSEQDQEILATQPFKVEVRQIVRSIQTALLTSDDDSLGEAMQALIDVSRQQEKIGDVTTPEERDMLCYEYQTKGWANAAIGELLGVGETTVRRWAERHYKDIIAIGGNVGTELLRSQQISRLMRMFRALGPKIDRGDTDAIKAAGGITQQLSRLVGLEVQKHAIGALGPEGEIITQLVVKPKGSLPVPGIDEEDDGSTEDS</sequence>
<comment type="caution">
    <text evidence="2">The sequence shown here is derived from an EMBL/GenBank/DDBJ whole genome shotgun (WGS) entry which is preliminary data.</text>
</comment>
<name>A0A0F9A909_9ZZZZ</name>
<evidence type="ECO:0000256" key="1">
    <source>
        <dbReference type="SAM" id="MobiDB-lite"/>
    </source>
</evidence>
<evidence type="ECO:0000313" key="2">
    <source>
        <dbReference type="EMBL" id="KKL05955.1"/>
    </source>
</evidence>
<proteinExistence type="predicted"/>
<protein>
    <submittedName>
        <fullName evidence="2">Uncharacterized protein</fullName>
    </submittedName>
</protein>
<dbReference type="AlphaFoldDB" id="A0A0F9A909"/>
<feature type="region of interest" description="Disordered" evidence="1">
    <location>
        <begin position="183"/>
        <end position="202"/>
    </location>
</feature>
<reference evidence="2" key="1">
    <citation type="journal article" date="2015" name="Nature">
        <title>Complex archaea that bridge the gap between prokaryotes and eukaryotes.</title>
        <authorList>
            <person name="Spang A."/>
            <person name="Saw J.H."/>
            <person name="Jorgensen S.L."/>
            <person name="Zaremba-Niedzwiedzka K."/>
            <person name="Martijn J."/>
            <person name="Lind A.E."/>
            <person name="van Eijk R."/>
            <person name="Schleper C."/>
            <person name="Guy L."/>
            <person name="Ettema T.J."/>
        </authorList>
    </citation>
    <scope>NUCLEOTIDE SEQUENCE</scope>
</reference>
<accession>A0A0F9A909</accession>
<gene>
    <name evidence="2" type="ORF">LCGC14_2600860</name>
</gene>